<dbReference type="Proteomes" id="UP000275394">
    <property type="component" value="Unassembled WGS sequence"/>
</dbReference>
<dbReference type="EMBL" id="RKHR01000003">
    <property type="protein sequence ID" value="ROS04833.1"/>
    <property type="molecule type" value="Genomic_DNA"/>
</dbReference>
<keyword evidence="2" id="KW-1185">Reference proteome</keyword>
<sequence length="93" mass="10399">MIQLSKTLFKVTSCNEFIAEVNIAENIIAKAEARSNNDAISWQFDSAFIDTKTNKVSAIFINAQAPKQDEFNLTYSAKAADNWLISEFCSLDN</sequence>
<protein>
    <submittedName>
        <fullName evidence="1">Uncharacterized protein</fullName>
    </submittedName>
</protein>
<evidence type="ECO:0000313" key="2">
    <source>
        <dbReference type="Proteomes" id="UP000275394"/>
    </source>
</evidence>
<proteinExistence type="predicted"/>
<dbReference type="RefSeq" id="WP_123710799.1">
    <property type="nucleotide sequence ID" value="NZ_RKHR01000003.1"/>
</dbReference>
<accession>A0A3N2DYA6</accession>
<organism evidence="1 2">
    <name type="scientific">Sinobacterium caligoides</name>
    <dbReference type="NCBI Taxonomy" id="933926"/>
    <lineage>
        <taxon>Bacteria</taxon>
        <taxon>Pseudomonadati</taxon>
        <taxon>Pseudomonadota</taxon>
        <taxon>Gammaproteobacteria</taxon>
        <taxon>Cellvibrionales</taxon>
        <taxon>Spongiibacteraceae</taxon>
        <taxon>Sinobacterium</taxon>
    </lineage>
</organism>
<dbReference type="AlphaFoldDB" id="A0A3N2DYA6"/>
<comment type="caution">
    <text evidence="1">The sequence shown here is derived from an EMBL/GenBank/DDBJ whole genome shotgun (WGS) entry which is preliminary data.</text>
</comment>
<reference evidence="1 2" key="1">
    <citation type="submission" date="2018-11" db="EMBL/GenBank/DDBJ databases">
        <title>Genomic Encyclopedia of Type Strains, Phase IV (KMG-IV): sequencing the most valuable type-strain genomes for metagenomic binning, comparative biology and taxonomic classification.</title>
        <authorList>
            <person name="Goeker M."/>
        </authorList>
    </citation>
    <scope>NUCLEOTIDE SEQUENCE [LARGE SCALE GENOMIC DNA]</scope>
    <source>
        <strain evidence="1 2">DSM 100316</strain>
    </source>
</reference>
<evidence type="ECO:0000313" key="1">
    <source>
        <dbReference type="EMBL" id="ROS04833.1"/>
    </source>
</evidence>
<name>A0A3N2DYA6_9GAMM</name>
<gene>
    <name evidence="1" type="ORF">EDC56_0346</name>
</gene>